<dbReference type="Gene3D" id="3.40.50.300">
    <property type="entry name" value="P-loop containing nucleotide triphosphate hydrolases"/>
    <property type="match status" value="1"/>
</dbReference>
<dbReference type="EMBL" id="FQVL01000005">
    <property type="protein sequence ID" value="SHE93246.1"/>
    <property type="molecule type" value="Genomic_DNA"/>
</dbReference>
<dbReference type="Proteomes" id="UP000184476">
    <property type="component" value="Unassembled WGS sequence"/>
</dbReference>
<evidence type="ECO:0000313" key="2">
    <source>
        <dbReference type="Proteomes" id="UP000184476"/>
    </source>
</evidence>
<name>A0A1M4XIM8_9BACL</name>
<accession>A0A1M4XIM8</accession>
<reference evidence="1 2" key="1">
    <citation type="submission" date="2016-11" db="EMBL/GenBank/DDBJ databases">
        <authorList>
            <person name="Jaros S."/>
            <person name="Januszkiewicz K."/>
            <person name="Wedrychowicz H."/>
        </authorList>
    </citation>
    <scope>NUCLEOTIDE SEQUENCE [LARGE SCALE GENOMIC DNA]</scope>
    <source>
        <strain evidence="1 2">DSM 44666</strain>
    </source>
</reference>
<proteinExistence type="predicted"/>
<evidence type="ECO:0008006" key="3">
    <source>
        <dbReference type="Google" id="ProtNLM"/>
    </source>
</evidence>
<dbReference type="RefSeq" id="WP_073154648.1">
    <property type="nucleotide sequence ID" value="NZ_FQVL01000005.1"/>
</dbReference>
<keyword evidence="2" id="KW-1185">Reference proteome</keyword>
<evidence type="ECO:0000313" key="1">
    <source>
        <dbReference type="EMBL" id="SHE93246.1"/>
    </source>
</evidence>
<gene>
    <name evidence="1" type="ORF">SAMN05444392_10519</name>
</gene>
<organism evidence="1 2">
    <name type="scientific">Seinonella peptonophila</name>
    <dbReference type="NCBI Taxonomy" id="112248"/>
    <lineage>
        <taxon>Bacteria</taxon>
        <taxon>Bacillati</taxon>
        <taxon>Bacillota</taxon>
        <taxon>Bacilli</taxon>
        <taxon>Bacillales</taxon>
        <taxon>Thermoactinomycetaceae</taxon>
        <taxon>Seinonella</taxon>
    </lineage>
</organism>
<sequence length="400" mass="47212">MMSYQQLVKTFRLFEITYPYHVAYMFKGIVGRLYSNRQEVLDWSKKYFRPHYQSVELPQSVRPHFSVATWIEHELFIQMNHYLQEYLPQQLDQSFEEDIEFVNGSDGSILYDRKKMLFLICDQNFQQIFLVASPKSQGFIYEPARMVRELMTRYMERKGFFLLHAAAVEKDGKAILLCGDKGAGKTTMMLGLLAAGYNLISNDKVYVGIENRKVKIYTWPGPVGITMQTVFHYTALQQLIDRSEQLMFPQFRWDHDIYALGDIGLDDNEIHKIDLSVGETAQAFRRNFVREAELGLIMILDDLPLTENFQPVLQKEKAMEWLGNHFLFAKNDSNYPPSDPSYPYWYGLNNQSKKWIQLYQMTLKIIVHLSKIYRMSKTRVEPLEWKVHSLLQFIKQMYDQ</sequence>
<dbReference type="OrthoDB" id="5430844at2"/>
<dbReference type="AlphaFoldDB" id="A0A1M4XIM8"/>
<dbReference type="SUPFAM" id="SSF53795">
    <property type="entry name" value="PEP carboxykinase-like"/>
    <property type="match status" value="1"/>
</dbReference>
<dbReference type="InterPro" id="IPR027417">
    <property type="entry name" value="P-loop_NTPase"/>
</dbReference>
<dbReference type="STRING" id="112248.SAMN05444392_10519"/>
<protein>
    <recommendedName>
        <fullName evidence="3">HPr Serine kinase C-terminal domain-containing protein</fullName>
    </recommendedName>
</protein>